<dbReference type="AlphaFoldDB" id="A0A918UIU4"/>
<evidence type="ECO:0000313" key="3">
    <source>
        <dbReference type="Proteomes" id="UP000622166"/>
    </source>
</evidence>
<evidence type="ECO:0000313" key="2">
    <source>
        <dbReference type="EMBL" id="GGZ12956.1"/>
    </source>
</evidence>
<dbReference type="EMBL" id="BMVW01000006">
    <property type="protein sequence ID" value="GGZ12956.1"/>
    <property type="molecule type" value="Genomic_DNA"/>
</dbReference>
<accession>A0A918UIU4</accession>
<name>A0A918UIU4_9ACTN</name>
<reference evidence="2" key="1">
    <citation type="journal article" date="2014" name="Int. J. Syst. Evol. Microbiol.">
        <title>Complete genome sequence of Corynebacterium casei LMG S-19264T (=DSM 44701T), isolated from a smear-ripened cheese.</title>
        <authorList>
            <consortium name="US DOE Joint Genome Institute (JGI-PGF)"/>
            <person name="Walter F."/>
            <person name="Albersmeier A."/>
            <person name="Kalinowski J."/>
            <person name="Ruckert C."/>
        </authorList>
    </citation>
    <scope>NUCLEOTIDE SEQUENCE</scope>
    <source>
        <strain evidence="2">JCM 4815</strain>
    </source>
</reference>
<reference evidence="2" key="2">
    <citation type="submission" date="2020-09" db="EMBL/GenBank/DDBJ databases">
        <authorList>
            <person name="Sun Q."/>
            <person name="Ohkuma M."/>
        </authorList>
    </citation>
    <scope>NUCLEOTIDE SEQUENCE</scope>
    <source>
        <strain evidence="2">JCM 4815</strain>
    </source>
</reference>
<gene>
    <name evidence="2" type="ORF">GCM10010365_35890</name>
</gene>
<keyword evidence="3" id="KW-1185">Reference proteome</keyword>
<dbReference type="Proteomes" id="UP000622166">
    <property type="component" value="Unassembled WGS sequence"/>
</dbReference>
<sequence>MPRDCPYRHRYGHRAAQPGTPRTADQPSGAEALGLLHRERSGAEHVPIGTADDGAFHQVLESLPQEPRLSVDLTTKAHITG</sequence>
<comment type="caution">
    <text evidence="2">The sequence shown here is derived from an EMBL/GenBank/DDBJ whole genome shotgun (WGS) entry which is preliminary data.</text>
</comment>
<organism evidence="2 3">
    <name type="scientific">Streptomyces poonensis</name>
    <dbReference type="NCBI Taxonomy" id="68255"/>
    <lineage>
        <taxon>Bacteria</taxon>
        <taxon>Bacillati</taxon>
        <taxon>Actinomycetota</taxon>
        <taxon>Actinomycetes</taxon>
        <taxon>Kitasatosporales</taxon>
        <taxon>Streptomycetaceae</taxon>
        <taxon>Streptomyces</taxon>
    </lineage>
</organism>
<proteinExistence type="predicted"/>
<evidence type="ECO:0000256" key="1">
    <source>
        <dbReference type="SAM" id="MobiDB-lite"/>
    </source>
</evidence>
<protein>
    <submittedName>
        <fullName evidence="2">Uncharacterized protein</fullName>
    </submittedName>
</protein>
<feature type="region of interest" description="Disordered" evidence="1">
    <location>
        <begin position="1"/>
        <end position="28"/>
    </location>
</feature>